<dbReference type="Pfam" id="PF07679">
    <property type="entry name" value="I-set"/>
    <property type="match status" value="1"/>
</dbReference>
<dbReference type="PANTHER" id="PTHR23279">
    <property type="entry name" value="DEFECTIVE PROBOSCIS EXTENSION RESPONSE DPR -RELATED"/>
    <property type="match status" value="1"/>
</dbReference>
<dbReference type="SMART" id="SM00408">
    <property type="entry name" value="IGc2"/>
    <property type="match status" value="1"/>
</dbReference>
<dbReference type="InterPro" id="IPR010562">
    <property type="entry name" value="Haemolymph_juvenile_hormone-bd"/>
</dbReference>
<dbReference type="EMBL" id="OC856305">
    <property type="protein sequence ID" value="CAD7623563.1"/>
    <property type="molecule type" value="Genomic_DNA"/>
</dbReference>
<dbReference type="AlphaFoldDB" id="A0A7R9PXH0"/>
<dbReference type="Proteomes" id="UP000759131">
    <property type="component" value="Unassembled WGS sequence"/>
</dbReference>
<keyword evidence="1" id="KW-0732">Signal</keyword>
<feature type="chain" id="PRO_5035592674" description="Ig-like domain-containing protein" evidence="1">
    <location>
        <begin position="23"/>
        <end position="668"/>
    </location>
</feature>
<dbReference type="GO" id="GO:0050808">
    <property type="term" value="P:synapse organization"/>
    <property type="evidence" value="ECO:0007669"/>
    <property type="project" value="TreeGrafter"/>
</dbReference>
<dbReference type="EMBL" id="CAJPIZ010001730">
    <property type="protein sequence ID" value="CAG2103993.1"/>
    <property type="molecule type" value="Genomic_DNA"/>
</dbReference>
<dbReference type="InterPro" id="IPR013106">
    <property type="entry name" value="Ig_V-set"/>
</dbReference>
<dbReference type="PROSITE" id="PS50835">
    <property type="entry name" value="IG_LIKE"/>
    <property type="match status" value="1"/>
</dbReference>
<proteinExistence type="predicted"/>
<name>A0A7R9PXH0_9ACAR</name>
<evidence type="ECO:0000256" key="1">
    <source>
        <dbReference type="SAM" id="SignalP"/>
    </source>
</evidence>
<dbReference type="SMART" id="SM00409">
    <property type="entry name" value="IG"/>
    <property type="match status" value="1"/>
</dbReference>
<evidence type="ECO:0000313" key="4">
    <source>
        <dbReference type="Proteomes" id="UP000759131"/>
    </source>
</evidence>
<keyword evidence="4" id="KW-1185">Reference proteome</keyword>
<protein>
    <recommendedName>
        <fullName evidence="2">Ig-like domain-containing protein</fullName>
    </recommendedName>
</protein>
<dbReference type="InterPro" id="IPR007110">
    <property type="entry name" value="Ig-like_dom"/>
</dbReference>
<feature type="signal peptide" evidence="1">
    <location>
        <begin position="1"/>
        <end position="22"/>
    </location>
</feature>
<evidence type="ECO:0000259" key="2">
    <source>
        <dbReference type="PROSITE" id="PS50835"/>
    </source>
</evidence>
<dbReference type="InterPro" id="IPR013783">
    <property type="entry name" value="Ig-like_fold"/>
</dbReference>
<dbReference type="PANTHER" id="PTHR23279:SF36">
    <property type="entry name" value="DEFECTIVE PROBOSCIS EXTENSION RESPONSE 9, ISOFORM A"/>
    <property type="match status" value="1"/>
</dbReference>
<dbReference type="GO" id="GO:0032589">
    <property type="term" value="C:neuron projection membrane"/>
    <property type="evidence" value="ECO:0007669"/>
    <property type="project" value="TreeGrafter"/>
</dbReference>
<dbReference type="InterPro" id="IPR003599">
    <property type="entry name" value="Ig_sub"/>
</dbReference>
<accession>A0A7R9PXH0</accession>
<dbReference type="InterPro" id="IPR003598">
    <property type="entry name" value="Ig_sub2"/>
</dbReference>
<evidence type="ECO:0000313" key="3">
    <source>
        <dbReference type="EMBL" id="CAD7623563.1"/>
    </source>
</evidence>
<dbReference type="SMART" id="SM00406">
    <property type="entry name" value="IGv"/>
    <property type="match status" value="1"/>
</dbReference>
<dbReference type="InterPro" id="IPR013098">
    <property type="entry name" value="Ig_I-set"/>
</dbReference>
<dbReference type="SUPFAM" id="SSF48726">
    <property type="entry name" value="Immunoglobulin"/>
    <property type="match status" value="1"/>
</dbReference>
<dbReference type="InterPro" id="IPR036179">
    <property type="entry name" value="Ig-like_dom_sf"/>
</dbReference>
<organism evidence="3">
    <name type="scientific">Medioppia subpectinata</name>
    <dbReference type="NCBI Taxonomy" id="1979941"/>
    <lineage>
        <taxon>Eukaryota</taxon>
        <taxon>Metazoa</taxon>
        <taxon>Ecdysozoa</taxon>
        <taxon>Arthropoda</taxon>
        <taxon>Chelicerata</taxon>
        <taxon>Arachnida</taxon>
        <taxon>Acari</taxon>
        <taxon>Acariformes</taxon>
        <taxon>Sarcoptiformes</taxon>
        <taxon>Oribatida</taxon>
        <taxon>Brachypylina</taxon>
        <taxon>Oppioidea</taxon>
        <taxon>Oppiidae</taxon>
        <taxon>Medioppia</taxon>
    </lineage>
</organism>
<feature type="domain" description="Ig-like" evidence="2">
    <location>
        <begin position="383"/>
        <end position="467"/>
    </location>
</feature>
<gene>
    <name evidence="3" type="ORF">OSB1V03_LOCUS4018</name>
</gene>
<dbReference type="Gene3D" id="2.60.40.10">
    <property type="entry name" value="Immunoglobulins"/>
    <property type="match status" value="1"/>
</dbReference>
<dbReference type="Pfam" id="PF06585">
    <property type="entry name" value="JHBP"/>
    <property type="match status" value="1"/>
</dbReference>
<dbReference type="Gene3D" id="3.15.10.30">
    <property type="entry name" value="Haemolymph juvenile hormone binding protein"/>
    <property type="match status" value="1"/>
</dbReference>
<sequence>MNKMHLFAHLLIAVICLAQLNGQPTQHPDKDYIHFCDAFADNSYKFQNTAQVMYEIEMNVIIGKQMWVFTANPTDVSISDYYIPVNTTDPNLSYIITITFNGSPTVGHYYLNGGNISIRWTDNPAVTGAVTNFSLPPGFESSIPFQLTDTFVCFLSQPKSAQNQQFMRNYCCYDFGVDINKPVLMPGYLSQDKMQFFAHLVIGVIFWPQLNCLITNHSDIGHIQFCKALDDNHTSQSTNQLTRSANLPAEYDSAIYFLSHDSQRSDCLLSQTEPTPTDHQFVRRYGCFPRRFDVNDKTLIPRLTDGTQSANQVIGIMGPIGGTIPRYIFFFKEDTDITVYNVYYQTSLSLGGRCVVRCLVWCRVKNMAKLIMPNWSTPTVLTKTLELKCPISAEDVSDNLVTWIRKRDGHILSIERIKYTVDHRFTPIHDGNHWVLKIDNVTTGDAGVYQCRLTNSRTRNFIENTTTAFRVNVFDSYHTNKEEIINVLNILDLDSEEQNKKIEEFLERAEDIIRKAEDSDGTLNPAMIVNEFLPDPMVVKDFNISESGGLTTFEGKLTNMTIHGLKQLKISNISFNLGLIQLKVQMDLPVISLQGLYDIDGRINNGEKPQPTIWAHNDQLYKNVNTGSAINKQLLTAKIYGPNDGRIGQTCRSEYGLNHPLYIDSDKL</sequence>
<dbReference type="InterPro" id="IPR038606">
    <property type="entry name" value="To_sf"/>
</dbReference>
<dbReference type="InterPro" id="IPR037448">
    <property type="entry name" value="Zig-8"/>
</dbReference>
<reference evidence="3" key="1">
    <citation type="submission" date="2020-11" db="EMBL/GenBank/DDBJ databases">
        <authorList>
            <person name="Tran Van P."/>
        </authorList>
    </citation>
    <scope>NUCLEOTIDE SEQUENCE</scope>
</reference>
<dbReference type="CDD" id="cd00096">
    <property type="entry name" value="Ig"/>
    <property type="match status" value="1"/>
</dbReference>
<dbReference type="OrthoDB" id="6412801at2759"/>